<dbReference type="CDD" id="cd06503">
    <property type="entry name" value="ATP-synt_Fo_b"/>
    <property type="match status" value="2"/>
</dbReference>
<feature type="compositionally biased region" description="Basic and acidic residues" evidence="2">
    <location>
        <begin position="4619"/>
        <end position="4650"/>
    </location>
</feature>
<evidence type="ECO:0000313" key="4">
    <source>
        <dbReference type="EMBL" id="CEM10270.1"/>
    </source>
</evidence>
<feature type="compositionally biased region" description="Basic and acidic residues" evidence="2">
    <location>
        <begin position="5544"/>
        <end position="5556"/>
    </location>
</feature>
<feature type="compositionally biased region" description="Basic and acidic residues" evidence="2">
    <location>
        <begin position="5084"/>
        <end position="5104"/>
    </location>
</feature>
<feature type="region of interest" description="Disordered" evidence="2">
    <location>
        <begin position="4973"/>
        <end position="5045"/>
    </location>
</feature>
<reference evidence="4" key="1">
    <citation type="submission" date="2014-11" db="EMBL/GenBank/DDBJ databases">
        <authorList>
            <person name="Otto D Thomas"/>
            <person name="Naeem Raeece"/>
        </authorList>
    </citation>
    <scope>NUCLEOTIDE SEQUENCE</scope>
</reference>
<feature type="region of interest" description="Disordered" evidence="2">
    <location>
        <begin position="5454"/>
        <end position="5484"/>
    </location>
</feature>
<feature type="compositionally biased region" description="Basic and acidic residues" evidence="2">
    <location>
        <begin position="5227"/>
        <end position="5254"/>
    </location>
</feature>
<protein>
    <submittedName>
        <fullName evidence="4">Uncharacterized protein</fullName>
    </submittedName>
</protein>
<feature type="region of interest" description="Disordered" evidence="2">
    <location>
        <begin position="5071"/>
        <end position="5104"/>
    </location>
</feature>
<feature type="compositionally biased region" description="Basic and acidic residues" evidence="2">
    <location>
        <begin position="5263"/>
        <end position="5272"/>
    </location>
</feature>
<accession>A0A0G4FBL6</accession>
<feature type="coiled-coil region" evidence="1">
    <location>
        <begin position="4723"/>
        <end position="4940"/>
    </location>
</feature>
<dbReference type="InterPro" id="IPR009030">
    <property type="entry name" value="Growth_fac_rcpt_cys_sf"/>
</dbReference>
<feature type="region of interest" description="Disordered" evidence="2">
    <location>
        <begin position="5743"/>
        <end position="5813"/>
    </location>
</feature>
<name>A0A0G4FBL6_9ALVE</name>
<dbReference type="PANTHER" id="PTHR47236:SF4">
    <property type="entry name" value="GENE 9195-RELATED"/>
    <property type="match status" value="1"/>
</dbReference>
<evidence type="ECO:0000256" key="1">
    <source>
        <dbReference type="SAM" id="Coils"/>
    </source>
</evidence>
<sequence>MRGQGASVFAVALSLLMLWGVARAEFQLAFTTQPSNVEQYSTLPSFTVEVQDSPAGTTATLSNEPTIYVVLDKGSSTRAVLYGTTAVQTTSSSATFSNLRIDAPGTYTLWAFQIFASQPSTDYQKTYFIQSNSFTVSTRTSNPDVIQFVQSPGTSTAGKILGTPDGGPLPYANEIDSASMPVEGGSSTIRFFLYNTGTTTTTALPEATSTQSNRLNYPGTAAYVKTAGTYQMRIISDNTTMASVLSSSFTVNTDSATTASYQPTPAGGTATAGTAFADVVVELQDGQGNRDTSFSGVVVLRVIENSGDICWTKARSQRALRSLSSSLTSTAAVSSGLATFSGLSLTHSGDGYRLEAVALKSQDTSGSSSAPVMSRVGDVVVSGAVNVAAAAETTAAFTGGFLVESARETLYAGETFGVTAQLVDTNGNAVAQSGRTMTLSLGGNAQGSTPLVPTSSLSQTTDASGIATWTGLSVRSVQKSVALSLDCTSGCTGFTAVTSRAFNTEVDPTVGIIIQDASNNAAAIVATEGGSATYSVQLSENPTSGNVVVTPTVVAGASFLSVSPTSRTLTDTTAATFTVTAGTANEYVGTPAAFKGLIAHSVTASVDARFQTPMPYFTYPAEGPSGILPVLFVQQPELDGIITFSDNAVSVTPGSTVTYTVTLSKLPTASLKIGVSASDTGIQITSPDSGVLEFLPTDSGLSQTVTVAASEGVASSEKTITHVMDFDSGKTTTGFRMVPASGTVKVGVVSDAQAHVFLYRENQRIIEGDSSAFKVSLSDAPATGTDVQISWSCNPDNLSFTTSQPLTLDSTNWDTYNSISFSVPSSTSPTGISYEVTCTFTFTSADTAYSSGALMIPNNYSSVAVVRSQCGLGTYGTDCAQCAIDKTCANGTALDCATGEYLVPQIHLCVSCPQGHDCTNFVYGIPVPCAPGSYSAAGSAGCTACVAGQACPLPVWTANAPVTCPAGTFSMAEATECTVCPAGHFCSSTSAAPVACSAGEYSVEGQQLCSACPAGSFCPTTFDFPITCPPGTHSAENATACTSCGGGNKCPQLNTAATTYSCNAGSYAPEGNVAGCLLCPPGFECAIGTVTTKPVACSPGYYALGGAAACIQCPAGYKCPNAYRGPEPCGPGTYSSAGAVKCTKCNAAYPCAGSANNLNVGDGVLCPGGFYCSGTGDAYPCPPGTSSGPDGGSTVNDCGLCSAGKYCPGGTKTSDELSCSTGHYCPAGSRFPHEHACPAGSFNTAADSTASSACTTCPAGSFCPIGSRSSGQTCPYGYYCLAGARVPLPAAAGSYSGKTQGKSTNSFTTCDAGRYCPEGSQYAQRCPAGTYRTTTGGTRAEDCTDCPAGQSCPRLGHENTALPLLTCDAGYFCPARTISPQTHPCPRGTYTDSTGLSTSGGCSSCPAGKWCEEAVGGTSPPQDCPPGYYCPLGTASPVENPCPAGTYSNSYNLTASSECTQCPAGSFCLAGSTAPSGSCAPGYYCPAGSSTAYNTQCPAGTYYSSYGASDSGNCTACVAGSYCPTGSSSPLSCPPGKYSAASASTCTDCTAGSKCTGGTVTPTNCGVGFYSAAGASECLKCPVGNYCDSATTTSTNLASKVCANGFVCNEGMDHVPASTADDCPKGHYCQGGVRIACSSGTYNPNTAGADSTACLTADAGRYVDKAGASRHSGKCAPGHYCPAGSVSRIQNRCPTHTYRLTSGGTAKSDCTNCPAGHYCPQRYIDGNLVLVPLPCPAGFYCLAGYEMTGSTDEYWKIIVPCPRGYYRDTTGGSTLNDCAGCPAGRYCDTPGLSHPTGECDSGYLCEGNSTSATPNASECTAGGYCQEGTTVKEVCAPGSYNPNTKGRTLADCTSCPLGQYCSGTNAATPTGNCSAGHFCTGSAGTSTQNISPPGYYSLAGASSSTECVAGTYNWEYARFLCASTAMTEATLCGTGTYCEAGSNTETACGLGTYQPYPARQNSSDCLACPGGSYCATNQLSAVTGTCTAGYYCSGSAERADPGTGSTGGQCPMGAYCPAGSTAPILCEMGTFNSLVQQTAVSACTSCTAGEFCGTSGLASTNGTCAAGYYCAAGSKTDKPAAGRCTLGQTCAAGATAPTDCTAGTYQDEAESTSCKTCPAGFYCNAAATDPLVNDCPAGAYCAEGTASSAGTLCPSGTYSNRTNLQLSTECVPCPNGQYCAGTGNLAPDGTCSAGYYCVPGTQFGSTSATPTTSGGQCTAGTYCPAGAPDPIPCDPGTYCETAGLSSPTGNCTEGYYCDASQSSATAAICTAGHYCPTGTASPIDCPPGTFSATTGRRDVTQCSSCTAGRYCGTAGATTFTGSCAIGWYCPAGSVTDKPQGSICPAGSYCATTGLSAPVSCPSTEYQPLTGQTSCDLCPAGYYCNSTDAIVCTAGYYCVAGTISSTQTACPQGSFSNRVGGTTSTSCDDCPPGSYCDASDPTAVTGTCTAGYYCTSRAITATPADSTEGGAPCASTFYCPAGSIEGTPCPPGYYCTSTGLTAPQGKCAAGSFCTFASDASSSVSSVPLTTCPSSRTKGDCPAGYFCPEGTGEPIPCPAGTYNANSGQGAQTNCIDCTLGQYCAGNALTATTGSCEEKYYCNSGAKVDQWVDERSFACTQGHYCPTGTSSPIACNAGEFQPTYNSTACVNCPIGYACSSTGTVAGTVCPQGKYCPESSTSGTDCAAGTFGAQNGLQVSSDCNSCLPGEYCSSAGLSATSGNCTAGYYCRQGSSSATPVTASASCGGSTTFESTVACNPGNTCPANYYCPTGSPAPILCPRGSLSASSGLTASSDCTACPAGSWCSWDGVSSQCDAGFYCIQGARSAREVSDSSRGVICPAGSYCEQGTTTPLACNAGTFAEDTGLATCDSCIAGFLCPATGLTNTTGTPCDPGYYCAAGMPLSVGGTGTVCAAGTFRDQSYGRTSSDCFFCTRGKYCGTTGLTAVSGDCDAGYMCVSGSSVANTSDSSAVPLYSAGGNGVCPQGYYCPQGAMDPFPCPPGTYGNITGATDSSACNPCAAGYYCPAYGASSEFGAGVCDAGWYCVGGANVSKPMDGVTGNICPAGSYCPQGSTTFTNCPAGTYGDSVGLSASSGGTAAGGCTTCPERYMCSAGATQPTLCDSRGYCPSGVSAPTSCYFGTIANSSIIASDMIGLNSLIGCADCPEGKYCLGTGSRTADGDCTAGYLCLKGMWLANPSFVRTNDAWPGERFDTYGSRIGGCCPKGHYCTAGTTTPTQCDPGKVNNQDCRTQASDCTDCPAGYYCRSNSLVAELCPAGNYCPALSQEPTPCPAGTYNPNTGSSASTACLDCGPGYLCDLIGITYNTTTHPAISDRSVFRCPPGYYCPYDRTLASGNTSYVCCPTGTYRSDMGAAAASDCTACPAGYFCGFNNTCNIGTWTICPPGNYCPSGSETATACADGTICYTQSSDNSLACPQGYTCESQTWTPTVCGENKYCPGGTGTPQGCSAGQQTIPGSFRSVISQSSPYNIRPYESSHVCETCENGTYSPVAGTPECLTCDAGYICEKGAITGTPTSTGDGGYACPTAHYCEAGAYRPVACPAGSFAEATKTNLASSADCEICPSDTYSDRDAATSCAECGTTSFAAPNSTTCTCTGDYRTFQKGDKTCVPLPGYEFVDENFVAQTGDSELPAQPIVLDRCGTDQVRTQDGNCTERTDCSNACDGSAGTLSSTLGVCQCDNVQVPETVCDIDCKLSQFTMRIHPGESTADMKVEVVNASSVVIATYTLAELQAEGFLVGYTGCTSTKASNADGTIEDVGINDGWCELSFAAVDPTGELTGQFGASSALRDALDTAAQRRRRRLELEGLVITDDATEHRRHLARVLQEDPEYTRLHEAHEEAKRRLQTVSTDEASISNSVSCLAQGSVMTWTCSCDGYPVYVKDSLLNTASDFDYTAFRTLVEDVEAGNCPSVFATALNTEGTLVFGTSSQGRNGDPIDGSLQIVSVVATGTTCPTKAQTTRSMTANTLRSIGVEKRTDTLLEPNWLVLALVIVAVIVVSAVILWYMNRVQKQEWKINKKDIQTTYRDKANRFDFSVYDSVQGEQTVKKYDEKGEEPTERKPDDFWGFGPMPGQEEALLAEVSAQEVASSLQNYSLDLYDPRVLQATLEKLMDHHRYFDMIAGDTLNKTNEETEKLLNDTREWTGVLTGRLEASLRKKEILGTDDEDRKQTKLKDRIAELEKRCEVVPADKAALLGPEIKDIEAQEDWESERDPQDGQPDGDGDDFDDQGKLKGADEGDMAEFDLDQQALLLQQELSKASDEDKKRVKELKEEIADIKAQLETEEDPDKRKNLENRLAEAEEELKKLRYADEDALLQDIRERMRQKEAAMQETNEKKQGAEEKLKDAKESEAAIEKKLKEKADEDYQNAIKEDRQALLELNAEQDAKIAAERARLRQKRDEALANATSPAERERILQEFAKANKEMEDGLDEEFQAQQDAVRAKLAERAKRRAAKANKDAEKQLQNAGLLTAQAINEVSDANKAELEKRHGNEEALLGENADLVGKNEAEEMEAALKQMKESRDAHLQEQMQKRLEAAADDPEEHKRILEEFQRLQREADDNFEREADEQRAAHKARLEERAARRKMAMAARQEKEQHLLDLQAECQKEKAEQSSRHKMEWIQKERADREKRAEVQRESQAAQDLDLREAEKRTEIERAEIMARRDLTDTQRQQMLNDLEKKDAQEKEGILKQHEQMLHERLKQIDYEAAAAAEKLRAKQRKEREELLADIQQRENGLREELDTATREELAAKAAIEQAAAEEDAMREALLEDEERKQMQMETRLEYADAERAKAQERIRFVDDPDERAEILKQAEDRIKAMEDVLEAEEREQQDALKQRMQERLEARKRRMEEKAEAELKMIELRRKQEEEQKQLEKEKADAALQVAEDARRVEEEQRQKQLMQAEAALAEETRALEEKVAAARERAMKKGEVVDPETLAQERRAMLVDWQEGWDEARSKLDEEKKQQDAALQEKLKARRARVAAAQKEREQLQKQQHAQEKSAAREELDAARAEVEAEQESRTKAKFAETEDTINAKLKIKKVLASVNDKRIQERQAKEMASLRKRQKAEREQLQKEMEEEMRKMQDEIKQDLAKQIAQEREAKEAARREMTELKERLQNMEDGGDGDDSVDAERKRLMAELAEVQQRVDEEDAQMQEERKRARQEIERKKKERQERLRAKREAMEKQQEEEMKDVVDEMHELSEQMALQQAEKKDDETLSPDDRAQKARLRMEQHHQQENANLSKKQNRERASRLREMMQKVADEHAKAMLELQDSYQTKQDELILRLSAEKDKEELKLRMQVLKAERKRAAEVLTVQQQAEYRSRAADVRQEVSQQQANEAAAVRFNQIDKAMEMAQKFIDEGSDFASSWHEVLELEKQKLASLQREQAKVMEEHFSVLQREYEEKEEEAQKKIEERERALQAKLAEERKRVREAAEAKMKETKERLKQQRQELQKRRMERFRKGDGEEAAVIRKNIMDRHDSEIQELERRLDIERQLQMRRMQEKLNQKKKKRMQKMQEEMMKDLKEKQDEVRRRQEEYEAAQSQALKEGAPLSETGKSSMLGSKLKAAGQVAMLMARKKLERAEKDLDEKQRAITRRRSTMASMQMDVDVMSEDDDLEQAASIVRARKENREKEKLAQAEEARRQAEKEKEEWREKKQDELNTRVRTISSNIRELFTFDDSKEPELPVDASLSKEEIGKEVTEAVQALDQVVVLIHRLGHVLSSLPKDQQPDSKALGGGVGRNPTSSLRAPEGRGPAGLSPSGSRLAPSPKRDGGGGGLAVPGSGGGASPNVFRMASRLAGSSMAAQKSGVNKGLNARLEAGEDLQQAEYAGGGIRINPDRMK</sequence>
<organism evidence="4">
    <name type="scientific">Chromera velia CCMP2878</name>
    <dbReference type="NCBI Taxonomy" id="1169474"/>
    <lineage>
        <taxon>Eukaryota</taxon>
        <taxon>Sar</taxon>
        <taxon>Alveolata</taxon>
        <taxon>Colpodellida</taxon>
        <taxon>Chromeraceae</taxon>
        <taxon>Chromera</taxon>
    </lineage>
</organism>
<feature type="region of interest" description="Disordered" evidence="2">
    <location>
        <begin position="5221"/>
        <end position="5272"/>
    </location>
</feature>
<feature type="region of interest" description="Disordered" evidence="2">
    <location>
        <begin position="4208"/>
        <end position="4259"/>
    </location>
</feature>
<feature type="compositionally biased region" description="Basic and acidic residues" evidence="2">
    <location>
        <begin position="5172"/>
        <end position="5209"/>
    </location>
</feature>
<dbReference type="CDD" id="cd19411">
    <property type="entry name" value="MCP2201-like_sensor"/>
    <property type="match status" value="1"/>
</dbReference>
<feature type="compositionally biased region" description="Basic and acidic residues" evidence="2">
    <location>
        <begin position="4531"/>
        <end position="4595"/>
    </location>
</feature>
<keyword evidence="3" id="KW-0732">Signal</keyword>
<evidence type="ECO:0000256" key="2">
    <source>
        <dbReference type="SAM" id="MobiDB-lite"/>
    </source>
</evidence>
<feature type="compositionally biased region" description="Basic and acidic residues" evidence="2">
    <location>
        <begin position="4973"/>
        <end position="4990"/>
    </location>
</feature>
<feature type="region of interest" description="Disordered" evidence="2">
    <location>
        <begin position="5544"/>
        <end position="5579"/>
    </location>
</feature>
<dbReference type="EMBL" id="CDMZ01000254">
    <property type="protein sequence ID" value="CEM10270.1"/>
    <property type="molecule type" value="Genomic_DNA"/>
</dbReference>
<dbReference type="PhylomeDB" id="A0A0G4FBL6"/>
<feature type="chain" id="PRO_5005188850" evidence="3">
    <location>
        <begin position="25"/>
        <end position="5862"/>
    </location>
</feature>
<feature type="signal peptide" evidence="3">
    <location>
        <begin position="1"/>
        <end position="24"/>
    </location>
</feature>
<keyword evidence="1" id="KW-0175">Coiled coil</keyword>
<dbReference type="InterPro" id="IPR047347">
    <property type="entry name" value="YvaQ-like_sensor"/>
</dbReference>
<dbReference type="VEuPathDB" id="CryptoDB:Cvel_3066"/>
<feature type="region of interest" description="Disordered" evidence="2">
    <location>
        <begin position="5648"/>
        <end position="5680"/>
    </location>
</feature>
<feature type="compositionally biased region" description="Gly residues" evidence="2">
    <location>
        <begin position="5794"/>
        <end position="5807"/>
    </location>
</feature>
<dbReference type="SUPFAM" id="SSF57184">
    <property type="entry name" value="Growth factor receptor domain"/>
    <property type="match status" value="9"/>
</dbReference>
<feature type="region of interest" description="Disordered" evidence="2">
    <location>
        <begin position="4338"/>
        <end position="4361"/>
    </location>
</feature>
<dbReference type="PANTHER" id="PTHR47236">
    <property type="entry name" value="GENE, 32742-RELATED-RELATED"/>
    <property type="match status" value="1"/>
</dbReference>
<feature type="compositionally biased region" description="Basic and acidic residues" evidence="2">
    <location>
        <begin position="5001"/>
        <end position="5044"/>
    </location>
</feature>
<dbReference type="SMART" id="SM01411">
    <property type="entry name" value="Ephrin_rec_like"/>
    <property type="match status" value="41"/>
</dbReference>
<feature type="region of interest" description="Disordered" evidence="2">
    <location>
        <begin position="5131"/>
        <end position="5209"/>
    </location>
</feature>
<feature type="region of interest" description="Disordered" evidence="2">
    <location>
        <begin position="4529"/>
        <end position="4664"/>
    </location>
</feature>
<proteinExistence type="predicted"/>
<gene>
    <name evidence="4" type="ORF">Cvel_3066</name>
</gene>
<dbReference type="Gene3D" id="2.10.50.10">
    <property type="entry name" value="Tumor Necrosis Factor Receptor, subunit A, domain 2"/>
    <property type="match status" value="7"/>
</dbReference>
<evidence type="ECO:0000256" key="3">
    <source>
        <dbReference type="SAM" id="SignalP"/>
    </source>
</evidence>